<evidence type="ECO:0000313" key="3">
    <source>
        <dbReference type="Proteomes" id="UP000431533"/>
    </source>
</evidence>
<dbReference type="AlphaFoldDB" id="A0A8H8R7M4"/>
<comment type="caution">
    <text evidence="2">The sequence shown here is derived from an EMBL/GenBank/DDBJ whole genome shotgun (WGS) entry which is preliminary data.</text>
</comment>
<accession>A0A8H8R7M4</accession>
<dbReference type="RefSeq" id="XP_031007894.1">
    <property type="nucleotide sequence ID" value="XM_031147438.1"/>
</dbReference>
<evidence type="ECO:0000256" key="1">
    <source>
        <dbReference type="SAM" id="MobiDB-lite"/>
    </source>
</evidence>
<gene>
    <name evidence="2" type="ORF">LHYA1_G002462</name>
</gene>
<dbReference type="GeneID" id="41982660"/>
<protein>
    <submittedName>
        <fullName evidence="2">Uncharacterized protein</fullName>
    </submittedName>
</protein>
<dbReference type="EMBL" id="QGMH01000022">
    <property type="protein sequence ID" value="TVY29106.1"/>
    <property type="molecule type" value="Genomic_DNA"/>
</dbReference>
<feature type="compositionally biased region" description="Basic and acidic residues" evidence="1">
    <location>
        <begin position="1"/>
        <end position="16"/>
    </location>
</feature>
<sequence>MIVHPKDIRESPDEASRKRKAHKKSRRGCRNCKLRRVKLLEKRYDLQLFIGEKNLEKYSEWLFSATSVGFDFHSAG</sequence>
<feature type="region of interest" description="Disordered" evidence="1">
    <location>
        <begin position="1"/>
        <end position="27"/>
    </location>
</feature>
<reference evidence="2 3" key="1">
    <citation type="submission" date="2018-05" db="EMBL/GenBank/DDBJ databases">
        <title>Genome sequencing and assembly of the regulated plant pathogen Lachnellula willkommii and related sister species for the development of diagnostic species identification markers.</title>
        <authorList>
            <person name="Giroux E."/>
            <person name="Bilodeau G."/>
        </authorList>
    </citation>
    <scope>NUCLEOTIDE SEQUENCE [LARGE SCALE GENOMIC DNA]</scope>
    <source>
        <strain evidence="2 3">CBS 185.66</strain>
    </source>
</reference>
<keyword evidence="3" id="KW-1185">Reference proteome</keyword>
<dbReference type="Proteomes" id="UP000431533">
    <property type="component" value="Unassembled WGS sequence"/>
</dbReference>
<feature type="compositionally biased region" description="Basic residues" evidence="1">
    <location>
        <begin position="17"/>
        <end position="27"/>
    </location>
</feature>
<proteinExistence type="predicted"/>
<evidence type="ECO:0000313" key="2">
    <source>
        <dbReference type="EMBL" id="TVY29106.1"/>
    </source>
</evidence>
<name>A0A8H8R7M4_9HELO</name>
<organism evidence="2 3">
    <name type="scientific">Lachnellula hyalina</name>
    <dbReference type="NCBI Taxonomy" id="1316788"/>
    <lineage>
        <taxon>Eukaryota</taxon>
        <taxon>Fungi</taxon>
        <taxon>Dikarya</taxon>
        <taxon>Ascomycota</taxon>
        <taxon>Pezizomycotina</taxon>
        <taxon>Leotiomycetes</taxon>
        <taxon>Helotiales</taxon>
        <taxon>Lachnaceae</taxon>
        <taxon>Lachnellula</taxon>
    </lineage>
</organism>